<comment type="subcellular location">
    <subcellularLocation>
        <location evidence="1">Cell membrane</location>
        <topology evidence="1">Multi-pass membrane protein</topology>
    </subcellularLocation>
</comment>
<dbReference type="RefSeq" id="WP_187098437.1">
    <property type="nucleotide sequence ID" value="NZ_CP059894.1"/>
</dbReference>
<dbReference type="PANTHER" id="PTHR42929:SF1">
    <property type="entry name" value="INNER MEMBRANE ABC TRANSPORTER PERMEASE PROTEIN YDCU-RELATED"/>
    <property type="match status" value="1"/>
</dbReference>
<proteinExistence type="inferred from homology"/>
<dbReference type="Proteomes" id="UP000515498">
    <property type="component" value="Chromosome"/>
</dbReference>
<evidence type="ECO:0000313" key="12">
    <source>
        <dbReference type="Proteomes" id="UP000515498"/>
    </source>
</evidence>
<keyword evidence="6 9" id="KW-1133">Transmembrane helix</keyword>
<dbReference type="InterPro" id="IPR035906">
    <property type="entry name" value="MetI-like_sf"/>
</dbReference>
<feature type="transmembrane region" description="Helical" evidence="9">
    <location>
        <begin position="27"/>
        <end position="51"/>
    </location>
</feature>
<feature type="transmembrane region" description="Helical" evidence="9">
    <location>
        <begin position="211"/>
        <end position="236"/>
    </location>
</feature>
<evidence type="ECO:0000256" key="5">
    <source>
        <dbReference type="ARBA" id="ARBA00022692"/>
    </source>
</evidence>
<evidence type="ECO:0000256" key="6">
    <source>
        <dbReference type="ARBA" id="ARBA00022989"/>
    </source>
</evidence>
<evidence type="ECO:0000313" key="11">
    <source>
        <dbReference type="EMBL" id="QNJ94819.1"/>
    </source>
</evidence>
<dbReference type="EMBL" id="CP059894">
    <property type="protein sequence ID" value="QNJ94819.1"/>
    <property type="molecule type" value="Genomic_DNA"/>
</dbReference>
<keyword evidence="4" id="KW-1003">Cell membrane</keyword>
<feature type="transmembrane region" description="Helical" evidence="9">
    <location>
        <begin position="117"/>
        <end position="138"/>
    </location>
</feature>
<evidence type="ECO:0000259" key="10">
    <source>
        <dbReference type="PROSITE" id="PS50928"/>
    </source>
</evidence>
<dbReference type="GO" id="GO:0055085">
    <property type="term" value="P:transmembrane transport"/>
    <property type="evidence" value="ECO:0007669"/>
    <property type="project" value="InterPro"/>
</dbReference>
<feature type="region of interest" description="Disordered" evidence="8">
    <location>
        <begin position="1"/>
        <end position="22"/>
    </location>
</feature>
<dbReference type="Gene3D" id="1.10.3720.10">
    <property type="entry name" value="MetI-like"/>
    <property type="match status" value="1"/>
</dbReference>
<dbReference type="SUPFAM" id="SSF161098">
    <property type="entry name" value="MetI-like"/>
    <property type="match status" value="1"/>
</dbReference>
<evidence type="ECO:0000256" key="9">
    <source>
        <dbReference type="SAM" id="Phobius"/>
    </source>
</evidence>
<feature type="transmembrane region" description="Helical" evidence="9">
    <location>
        <begin position="81"/>
        <end position="105"/>
    </location>
</feature>
<dbReference type="CDD" id="cd06261">
    <property type="entry name" value="TM_PBP2"/>
    <property type="match status" value="1"/>
</dbReference>
<sequence>MSTTTAPKKQPKQPEGRRRRLKAHDAMALPSLILWLLFLMVPLGILFVYSFGQLDIITFKMSFDWTVDNYKRLTDALYLGAIARSLVLSALATVLTLALGFPVAYYMSRKSGAMQQLLIVAILIPFWVSFVIRTYAWINVLDNNGLVATALRSVGLLDGDLGLAYSDKAVLIGMTATYLPLMILPLFVALDRIDDSLLQAAADLGANSRRAMFRVVIPLARPGIAAGCLLVGVPALGEYVIPSILSGGKTLMLGNVIGDQFLSVGDYPFGSALATSFMVVLTLFLVISRSRSQGKENVL</sequence>
<dbReference type="KEGG" id="mflu:HZU40_11540"/>
<keyword evidence="5 9" id="KW-0812">Transmembrane</keyword>
<protein>
    <submittedName>
        <fullName evidence="11">ABC transporter permease</fullName>
    </submittedName>
</protein>
<accession>A0A7G8PKF3</accession>
<dbReference type="GO" id="GO:0005886">
    <property type="term" value="C:plasma membrane"/>
    <property type="evidence" value="ECO:0007669"/>
    <property type="project" value="UniProtKB-SubCell"/>
</dbReference>
<comment type="similarity">
    <text evidence="2">Belongs to the binding-protein-dependent transport system permease family. CysTW subfamily.</text>
</comment>
<name>A0A7G8PKF3_9MYCO</name>
<evidence type="ECO:0000256" key="2">
    <source>
        <dbReference type="ARBA" id="ARBA00007069"/>
    </source>
</evidence>
<dbReference type="InterPro" id="IPR000515">
    <property type="entry name" value="MetI-like"/>
</dbReference>
<dbReference type="PANTHER" id="PTHR42929">
    <property type="entry name" value="INNER MEMBRANE ABC TRANSPORTER PERMEASE PROTEIN YDCU-RELATED-RELATED"/>
    <property type="match status" value="1"/>
</dbReference>
<evidence type="ECO:0000256" key="4">
    <source>
        <dbReference type="ARBA" id="ARBA00022475"/>
    </source>
</evidence>
<reference evidence="11 12" key="1">
    <citation type="submission" date="2020-07" db="EMBL/GenBank/DDBJ databases">
        <title>Draft genome sequence of four isobutane-metabolizing strains capable of cometabolically degrading diverse ether contaminants.</title>
        <authorList>
            <person name="Chen W."/>
            <person name="Faulkner N."/>
            <person name="Smith C."/>
            <person name="Hyman M."/>
        </authorList>
    </citation>
    <scope>NUCLEOTIDE SEQUENCE [LARGE SCALE GENOMIC DNA]</scope>
    <source>
        <strain evidence="11 12">2A</strain>
    </source>
</reference>
<evidence type="ECO:0000256" key="7">
    <source>
        <dbReference type="ARBA" id="ARBA00023136"/>
    </source>
</evidence>
<evidence type="ECO:0000256" key="3">
    <source>
        <dbReference type="ARBA" id="ARBA00022448"/>
    </source>
</evidence>
<keyword evidence="7 9" id="KW-0472">Membrane</keyword>
<dbReference type="PROSITE" id="PS50928">
    <property type="entry name" value="ABC_TM1"/>
    <property type="match status" value="1"/>
</dbReference>
<feature type="transmembrane region" description="Helical" evidence="9">
    <location>
        <begin position="169"/>
        <end position="190"/>
    </location>
</feature>
<feature type="transmembrane region" description="Helical" evidence="9">
    <location>
        <begin position="267"/>
        <end position="287"/>
    </location>
</feature>
<evidence type="ECO:0000256" key="1">
    <source>
        <dbReference type="ARBA" id="ARBA00004651"/>
    </source>
</evidence>
<evidence type="ECO:0000256" key="8">
    <source>
        <dbReference type="SAM" id="MobiDB-lite"/>
    </source>
</evidence>
<feature type="domain" description="ABC transmembrane type-1" evidence="10">
    <location>
        <begin position="82"/>
        <end position="290"/>
    </location>
</feature>
<dbReference type="AlphaFoldDB" id="A0A7G8PKF3"/>
<gene>
    <name evidence="11" type="ORF">HZU40_11540</name>
</gene>
<organism evidence="11 12">
    <name type="scientific">Mycolicibacterium fluoranthenivorans</name>
    <dbReference type="NCBI Taxonomy" id="258505"/>
    <lineage>
        <taxon>Bacteria</taxon>
        <taxon>Bacillati</taxon>
        <taxon>Actinomycetota</taxon>
        <taxon>Actinomycetes</taxon>
        <taxon>Mycobacteriales</taxon>
        <taxon>Mycobacteriaceae</taxon>
        <taxon>Mycolicibacterium</taxon>
    </lineage>
</organism>
<keyword evidence="3" id="KW-0813">Transport</keyword>